<dbReference type="STRING" id="230819.A0A5C3KEK6"/>
<proteinExistence type="predicted"/>
<dbReference type="AlphaFoldDB" id="A0A5C3KEK6"/>
<dbReference type="OrthoDB" id="3118800at2759"/>
<evidence type="ECO:0000313" key="3">
    <source>
        <dbReference type="Proteomes" id="UP000307440"/>
    </source>
</evidence>
<evidence type="ECO:0000256" key="1">
    <source>
        <dbReference type="SAM" id="Coils"/>
    </source>
</evidence>
<organism evidence="2 3">
    <name type="scientific">Coprinopsis marcescibilis</name>
    <name type="common">Agaric fungus</name>
    <name type="synonym">Psathyrella marcescibilis</name>
    <dbReference type="NCBI Taxonomy" id="230819"/>
    <lineage>
        <taxon>Eukaryota</taxon>
        <taxon>Fungi</taxon>
        <taxon>Dikarya</taxon>
        <taxon>Basidiomycota</taxon>
        <taxon>Agaricomycotina</taxon>
        <taxon>Agaricomycetes</taxon>
        <taxon>Agaricomycetidae</taxon>
        <taxon>Agaricales</taxon>
        <taxon>Agaricineae</taxon>
        <taxon>Psathyrellaceae</taxon>
        <taxon>Coprinopsis</taxon>
    </lineage>
</organism>
<reference evidence="2 3" key="1">
    <citation type="journal article" date="2019" name="Nat. Ecol. Evol.">
        <title>Megaphylogeny resolves global patterns of mushroom evolution.</title>
        <authorList>
            <person name="Varga T."/>
            <person name="Krizsan K."/>
            <person name="Foldi C."/>
            <person name="Dima B."/>
            <person name="Sanchez-Garcia M."/>
            <person name="Sanchez-Ramirez S."/>
            <person name="Szollosi G.J."/>
            <person name="Szarkandi J.G."/>
            <person name="Papp V."/>
            <person name="Albert L."/>
            <person name="Andreopoulos W."/>
            <person name="Angelini C."/>
            <person name="Antonin V."/>
            <person name="Barry K.W."/>
            <person name="Bougher N.L."/>
            <person name="Buchanan P."/>
            <person name="Buyck B."/>
            <person name="Bense V."/>
            <person name="Catcheside P."/>
            <person name="Chovatia M."/>
            <person name="Cooper J."/>
            <person name="Damon W."/>
            <person name="Desjardin D."/>
            <person name="Finy P."/>
            <person name="Geml J."/>
            <person name="Haridas S."/>
            <person name="Hughes K."/>
            <person name="Justo A."/>
            <person name="Karasinski D."/>
            <person name="Kautmanova I."/>
            <person name="Kiss B."/>
            <person name="Kocsube S."/>
            <person name="Kotiranta H."/>
            <person name="LaButti K.M."/>
            <person name="Lechner B.E."/>
            <person name="Liimatainen K."/>
            <person name="Lipzen A."/>
            <person name="Lukacs Z."/>
            <person name="Mihaltcheva S."/>
            <person name="Morgado L.N."/>
            <person name="Niskanen T."/>
            <person name="Noordeloos M.E."/>
            <person name="Ohm R.A."/>
            <person name="Ortiz-Santana B."/>
            <person name="Ovrebo C."/>
            <person name="Racz N."/>
            <person name="Riley R."/>
            <person name="Savchenko A."/>
            <person name="Shiryaev A."/>
            <person name="Soop K."/>
            <person name="Spirin V."/>
            <person name="Szebenyi C."/>
            <person name="Tomsovsky M."/>
            <person name="Tulloss R.E."/>
            <person name="Uehling J."/>
            <person name="Grigoriev I.V."/>
            <person name="Vagvolgyi C."/>
            <person name="Papp T."/>
            <person name="Martin F.M."/>
            <person name="Miettinen O."/>
            <person name="Hibbett D.S."/>
            <person name="Nagy L.G."/>
        </authorList>
    </citation>
    <scope>NUCLEOTIDE SEQUENCE [LARGE SCALE GENOMIC DNA]</scope>
    <source>
        <strain evidence="2 3">CBS 121175</strain>
    </source>
</reference>
<name>A0A5C3KEK6_COPMA</name>
<keyword evidence="3" id="KW-1185">Reference proteome</keyword>
<evidence type="ECO:0000313" key="2">
    <source>
        <dbReference type="EMBL" id="TFK18460.1"/>
    </source>
</evidence>
<gene>
    <name evidence="2" type="ORF">FA15DRAFT_709841</name>
</gene>
<dbReference type="Proteomes" id="UP000307440">
    <property type="component" value="Unassembled WGS sequence"/>
</dbReference>
<feature type="coiled-coil region" evidence="1">
    <location>
        <begin position="61"/>
        <end position="88"/>
    </location>
</feature>
<keyword evidence="1" id="KW-0175">Coiled coil</keyword>
<protein>
    <submittedName>
        <fullName evidence="2">Uncharacterized protein</fullName>
    </submittedName>
</protein>
<sequence>MSQRTPTRNFTLRGGRLPTPIHHQLLQRSSATTLPSRPTHAPAPPLTIDLSGLQRETIRLREDVTTEVENLRHEVISLDERVDILTNTNALLLDLVNDVHQDLLTLMYGEEPQDDVPPPPQPQSIPALVPPFNRNATQFYVMIRGRAPGIYSNLRWTRRLVCGLRHDDAHYLRQDTYEDARTYYLEALQDGDVKLTGRTPGDEGMYGPATIDNNINV</sequence>
<accession>A0A5C3KEK6</accession>
<dbReference type="EMBL" id="ML210399">
    <property type="protein sequence ID" value="TFK18460.1"/>
    <property type="molecule type" value="Genomic_DNA"/>
</dbReference>